<comment type="caution">
    <text evidence="1">The sequence shown here is derived from an EMBL/GenBank/DDBJ whole genome shotgun (WGS) entry which is preliminary data.</text>
</comment>
<dbReference type="InterPro" id="IPR029044">
    <property type="entry name" value="Nucleotide-diphossugar_trans"/>
</dbReference>
<gene>
    <name evidence="1" type="ORF">S01H1_54554</name>
</gene>
<dbReference type="Gene3D" id="3.90.550.10">
    <property type="entry name" value="Spore Coat Polysaccharide Biosynthesis Protein SpsA, Chain A"/>
    <property type="match status" value="1"/>
</dbReference>
<proteinExistence type="predicted"/>
<evidence type="ECO:0000313" key="1">
    <source>
        <dbReference type="EMBL" id="GAG18195.1"/>
    </source>
</evidence>
<dbReference type="AlphaFoldDB" id="X0VIV2"/>
<organism evidence="1">
    <name type="scientific">marine sediment metagenome</name>
    <dbReference type="NCBI Taxonomy" id="412755"/>
    <lineage>
        <taxon>unclassified sequences</taxon>
        <taxon>metagenomes</taxon>
        <taxon>ecological metagenomes</taxon>
    </lineage>
</organism>
<feature type="non-terminal residue" evidence="1">
    <location>
        <position position="1"/>
    </location>
</feature>
<sequence>ADYTEKPEHAFDISIGINMLNIRCKDYINKDESIGMPELLLRMKKNKEKIYCYRSKDFWLDIGRKEDFQIAQDEFEKNKQRFIK</sequence>
<protein>
    <recommendedName>
        <fullName evidence="2">Nucleotidyl transferase domain-containing protein</fullName>
    </recommendedName>
</protein>
<dbReference type="EMBL" id="BARS01035409">
    <property type="protein sequence ID" value="GAG18195.1"/>
    <property type="molecule type" value="Genomic_DNA"/>
</dbReference>
<name>X0VIV2_9ZZZZ</name>
<dbReference type="SUPFAM" id="SSF53448">
    <property type="entry name" value="Nucleotide-diphospho-sugar transferases"/>
    <property type="match status" value="1"/>
</dbReference>
<reference evidence="1" key="1">
    <citation type="journal article" date="2014" name="Front. Microbiol.">
        <title>High frequency of phylogenetically diverse reductive dehalogenase-homologous genes in deep subseafloor sedimentary metagenomes.</title>
        <authorList>
            <person name="Kawai M."/>
            <person name="Futagami T."/>
            <person name="Toyoda A."/>
            <person name="Takaki Y."/>
            <person name="Nishi S."/>
            <person name="Hori S."/>
            <person name="Arai W."/>
            <person name="Tsubouchi T."/>
            <person name="Morono Y."/>
            <person name="Uchiyama I."/>
            <person name="Ito T."/>
            <person name="Fujiyama A."/>
            <person name="Inagaki F."/>
            <person name="Takami H."/>
        </authorList>
    </citation>
    <scope>NUCLEOTIDE SEQUENCE</scope>
    <source>
        <strain evidence="1">Expedition CK06-06</strain>
    </source>
</reference>
<accession>X0VIV2</accession>
<evidence type="ECO:0008006" key="2">
    <source>
        <dbReference type="Google" id="ProtNLM"/>
    </source>
</evidence>